<sequence length="267" mass="28974">MAEDLHPTDPAARQLIERGRLEVEGRLVDASNVTLFCSIELDGVRANAVYKPVSGERPLWDFPDGTLAGREVATYLLSAASGIGSIPPTVLREGPFGEGMVQLWVETSDEELIDVRPPAEVPEGWRIVLHAHDRLGEPAVLTHADHPGIRDLAILDIIANNTDRKGGHVLCGADGQVYGVDHGICLHAEPKLRTVLWGWIGDPLPEDAVDKLRALPEKLSGALGEELSAHLTGPEIRAIAHRAERLLAAGVFPEPGDDWRAIPWPLF</sequence>
<organism evidence="1 2">
    <name type="scientific">Amycolatopsis cynarae</name>
    <dbReference type="NCBI Taxonomy" id="2995223"/>
    <lineage>
        <taxon>Bacteria</taxon>
        <taxon>Bacillati</taxon>
        <taxon>Actinomycetota</taxon>
        <taxon>Actinomycetes</taxon>
        <taxon>Pseudonocardiales</taxon>
        <taxon>Pseudonocardiaceae</taxon>
        <taxon>Amycolatopsis</taxon>
    </lineage>
</organism>
<dbReference type="Proteomes" id="UP001163203">
    <property type="component" value="Chromosome"/>
</dbReference>
<keyword evidence="2" id="KW-1185">Reference proteome</keyword>
<accession>A0ABY7B9W4</accession>
<dbReference type="InterPro" id="IPR022292">
    <property type="entry name" value="CHP03843"/>
</dbReference>
<evidence type="ECO:0000313" key="2">
    <source>
        <dbReference type="Proteomes" id="UP001163203"/>
    </source>
</evidence>
<reference evidence="1" key="1">
    <citation type="submission" date="2022-11" db="EMBL/GenBank/DDBJ databases">
        <authorList>
            <person name="Mo P."/>
        </authorList>
    </citation>
    <scope>NUCLEOTIDE SEQUENCE</scope>
    <source>
        <strain evidence="1">HUAS 11-8</strain>
    </source>
</reference>
<gene>
    <name evidence="1" type="ORF">ORV05_15755</name>
</gene>
<evidence type="ECO:0000313" key="1">
    <source>
        <dbReference type="EMBL" id="WAL69154.1"/>
    </source>
</evidence>
<dbReference type="EMBL" id="CP113836">
    <property type="protein sequence ID" value="WAL69154.1"/>
    <property type="molecule type" value="Genomic_DNA"/>
</dbReference>
<protein>
    <submittedName>
        <fullName evidence="1">SCO1664 family protein</fullName>
    </submittedName>
</protein>
<name>A0ABY7B9W4_9PSEU</name>
<proteinExistence type="predicted"/>
<dbReference type="RefSeq" id="WP_268759241.1">
    <property type="nucleotide sequence ID" value="NZ_CP113836.1"/>
</dbReference>
<dbReference type="NCBIfam" id="TIGR03843">
    <property type="entry name" value="SCO1664 family protein"/>
    <property type="match status" value="1"/>
</dbReference>